<evidence type="ECO:0008006" key="3">
    <source>
        <dbReference type="Google" id="ProtNLM"/>
    </source>
</evidence>
<dbReference type="EMBL" id="JAGIOB010000001">
    <property type="protein sequence ID" value="MBP2416696.1"/>
    <property type="molecule type" value="Genomic_DNA"/>
</dbReference>
<dbReference type="SUPFAM" id="SSF53756">
    <property type="entry name" value="UDP-Glycosyltransferase/glycogen phosphorylase"/>
    <property type="match status" value="1"/>
</dbReference>
<accession>A0ABS4Z6M6</accession>
<comment type="caution">
    <text evidence="1">The sequence shown here is derived from an EMBL/GenBank/DDBJ whole genome shotgun (WGS) entry which is preliminary data.</text>
</comment>
<dbReference type="RefSeq" id="WP_210054592.1">
    <property type="nucleotide sequence ID" value="NZ_JAGIOB010000001.1"/>
</dbReference>
<dbReference type="InterPro" id="IPR007554">
    <property type="entry name" value="Glycerophosphate_synth"/>
</dbReference>
<dbReference type="InterPro" id="IPR043148">
    <property type="entry name" value="TagF_C"/>
</dbReference>
<sequence length="402" mass="43073">MRPPPSAPAVLARPVRRAARLARAAAARAANEVNAPRFARQAAERAMLPNGAVVVFFATGPENLYQFEQWRRPLEELASQRPVLVVVDRADTGEAVLAGSRLPVTLARGSAALETLVAERDVRVVLYLNQVEANFRMLRFAAPVHVQLGHGESDKASSVSNQHKAYDLTFVGGPAGSERLGAALRGFDPATRTVQVGRPQLDHAYPGAPDWPVDGRRRVLYAPTWEGDRPSIAYGSLASHGVALVEALLAAGDVRVLYRPHPRTGVASAAHAAADRRVRELLARAGEDHLVDRGPYGWQWTFADACVTDVSAVAYDWVATGKPLVVTEPARSALRPPSALLDRLPLLAGADAGQVLGRLDDQDPAVLGDLTRHYFGDTAGRASTARFHAAVEACYALPTGRG</sequence>
<protein>
    <recommendedName>
        <fullName evidence="3">CDP-Glycerol:Poly(Glycerophosphate) glycerophosphotransferase</fullName>
    </recommendedName>
</protein>
<proteinExistence type="predicted"/>
<evidence type="ECO:0000313" key="2">
    <source>
        <dbReference type="Proteomes" id="UP000758168"/>
    </source>
</evidence>
<dbReference type="Proteomes" id="UP000758168">
    <property type="component" value="Unassembled WGS sequence"/>
</dbReference>
<reference evidence="1 2" key="1">
    <citation type="submission" date="2021-03" db="EMBL/GenBank/DDBJ databases">
        <title>Sequencing the genomes of 1000 actinobacteria strains.</title>
        <authorList>
            <person name="Klenk H.-P."/>
        </authorList>
    </citation>
    <scope>NUCLEOTIDE SEQUENCE [LARGE SCALE GENOMIC DNA]</scope>
    <source>
        <strain evidence="1 2">DSM 12936</strain>
    </source>
</reference>
<keyword evidence="2" id="KW-1185">Reference proteome</keyword>
<evidence type="ECO:0000313" key="1">
    <source>
        <dbReference type="EMBL" id="MBP2416696.1"/>
    </source>
</evidence>
<gene>
    <name evidence="1" type="ORF">JOF54_001618</name>
</gene>
<dbReference type="Pfam" id="PF04464">
    <property type="entry name" value="Glyphos_transf"/>
    <property type="match status" value="1"/>
</dbReference>
<dbReference type="Gene3D" id="3.40.50.12580">
    <property type="match status" value="1"/>
</dbReference>
<name>A0ABS4Z6M6_9ACTN</name>
<organism evidence="1 2">
    <name type="scientific">Microlunatus capsulatus</name>
    <dbReference type="NCBI Taxonomy" id="99117"/>
    <lineage>
        <taxon>Bacteria</taxon>
        <taxon>Bacillati</taxon>
        <taxon>Actinomycetota</taxon>
        <taxon>Actinomycetes</taxon>
        <taxon>Propionibacteriales</taxon>
        <taxon>Propionibacteriaceae</taxon>
        <taxon>Microlunatus</taxon>
    </lineage>
</organism>